<dbReference type="PANTHER" id="PTHR23322">
    <property type="entry name" value="FAS-ASSOCIATED PROTEIN"/>
    <property type="match status" value="1"/>
</dbReference>
<dbReference type="InterPro" id="IPR029071">
    <property type="entry name" value="Ubiquitin-like_domsf"/>
</dbReference>
<dbReference type="GO" id="GO:0036503">
    <property type="term" value="P:ERAD pathway"/>
    <property type="evidence" value="ECO:0007669"/>
    <property type="project" value="TreeGrafter"/>
</dbReference>
<evidence type="ECO:0000259" key="4">
    <source>
        <dbReference type="PROSITE" id="PS50033"/>
    </source>
</evidence>
<evidence type="ECO:0000256" key="1">
    <source>
        <dbReference type="ARBA" id="ARBA00004240"/>
    </source>
</evidence>
<dbReference type="PANTHER" id="PTHR23322:SF96">
    <property type="entry name" value="FAS-ASSOCIATED FACTOR 1"/>
    <property type="match status" value="1"/>
</dbReference>
<proteinExistence type="predicted"/>
<dbReference type="InterPro" id="IPR000626">
    <property type="entry name" value="Ubiquitin-like_dom"/>
</dbReference>
<dbReference type="InterPro" id="IPR049483">
    <property type="entry name" value="FAF1_2-like_UAS"/>
</dbReference>
<feature type="domain" description="Ubiquitin-like" evidence="5">
    <location>
        <begin position="86"/>
        <end position="163"/>
    </location>
</feature>
<keyword evidence="7" id="KW-1185">Reference proteome</keyword>
<dbReference type="PROSITE" id="PS50053">
    <property type="entry name" value="UBIQUITIN_2"/>
    <property type="match status" value="1"/>
</dbReference>
<evidence type="ECO:0000259" key="5">
    <source>
        <dbReference type="PROSITE" id="PS50053"/>
    </source>
</evidence>
<accession>A0A3M7P255</accession>
<dbReference type="InterPro" id="IPR006577">
    <property type="entry name" value="UAS"/>
</dbReference>
<dbReference type="InterPro" id="IPR050730">
    <property type="entry name" value="UBX_domain-protein"/>
</dbReference>
<dbReference type="Gene3D" id="3.40.30.10">
    <property type="entry name" value="Glutaredoxin"/>
    <property type="match status" value="1"/>
</dbReference>
<evidence type="ECO:0000256" key="2">
    <source>
        <dbReference type="ARBA" id="ARBA00022824"/>
    </source>
</evidence>
<comment type="subcellular location">
    <subcellularLocation>
        <location evidence="1">Endoplasmic reticulum</location>
    </subcellularLocation>
</comment>
<reference evidence="6 7" key="1">
    <citation type="journal article" date="2018" name="Sci. Rep.">
        <title>Genomic signatures of local adaptation to the degree of environmental predictability in rotifers.</title>
        <authorList>
            <person name="Franch-Gras L."/>
            <person name="Hahn C."/>
            <person name="Garcia-Roger E.M."/>
            <person name="Carmona M.J."/>
            <person name="Serra M."/>
            <person name="Gomez A."/>
        </authorList>
    </citation>
    <scope>NUCLEOTIDE SEQUENCE [LARGE SCALE GENOMIC DNA]</scope>
    <source>
        <strain evidence="6">HYR1</strain>
    </source>
</reference>
<dbReference type="SUPFAM" id="SSF54236">
    <property type="entry name" value="Ubiquitin-like"/>
    <property type="match status" value="2"/>
</dbReference>
<evidence type="ECO:0000256" key="3">
    <source>
        <dbReference type="SAM" id="MobiDB-lite"/>
    </source>
</evidence>
<feature type="compositionally biased region" description="Basic and acidic residues" evidence="3">
    <location>
        <begin position="554"/>
        <end position="574"/>
    </location>
</feature>
<evidence type="ECO:0000313" key="7">
    <source>
        <dbReference type="Proteomes" id="UP000276133"/>
    </source>
</evidence>
<feature type="region of interest" description="Disordered" evidence="3">
    <location>
        <begin position="554"/>
        <end position="604"/>
    </location>
</feature>
<dbReference type="GO" id="GO:0005783">
    <property type="term" value="C:endoplasmic reticulum"/>
    <property type="evidence" value="ECO:0007669"/>
    <property type="project" value="UniProtKB-SubCell"/>
</dbReference>
<keyword evidence="2" id="KW-0256">Endoplasmic reticulum</keyword>
<dbReference type="SMART" id="SM00166">
    <property type="entry name" value="UBX"/>
    <property type="match status" value="1"/>
</dbReference>
<comment type="caution">
    <text evidence="6">The sequence shown here is derived from an EMBL/GenBank/DDBJ whole genome shotgun (WGS) entry which is preliminary data.</text>
</comment>
<dbReference type="InterPro" id="IPR009060">
    <property type="entry name" value="UBA-like_sf"/>
</dbReference>
<evidence type="ECO:0000313" key="6">
    <source>
        <dbReference type="EMBL" id="RMZ93019.1"/>
    </source>
</evidence>
<dbReference type="AlphaFoldDB" id="A0A3M7P255"/>
<gene>
    <name evidence="6" type="ORF">BpHYR1_006411</name>
</gene>
<dbReference type="Pfam" id="PF21021">
    <property type="entry name" value="FAF1"/>
    <property type="match status" value="1"/>
</dbReference>
<feature type="domain" description="UBX" evidence="4">
    <location>
        <begin position="636"/>
        <end position="713"/>
    </location>
</feature>
<dbReference type="CDD" id="cd01771">
    <property type="entry name" value="UBX_UBXN3A"/>
    <property type="match status" value="1"/>
</dbReference>
<organism evidence="6 7">
    <name type="scientific">Brachionus plicatilis</name>
    <name type="common">Marine rotifer</name>
    <name type="synonym">Brachionus muelleri</name>
    <dbReference type="NCBI Taxonomy" id="10195"/>
    <lineage>
        <taxon>Eukaryota</taxon>
        <taxon>Metazoa</taxon>
        <taxon>Spiralia</taxon>
        <taxon>Gnathifera</taxon>
        <taxon>Rotifera</taxon>
        <taxon>Eurotatoria</taxon>
        <taxon>Monogononta</taxon>
        <taxon>Pseudotrocha</taxon>
        <taxon>Ploima</taxon>
        <taxon>Brachionidae</taxon>
        <taxon>Brachionus</taxon>
    </lineage>
</organism>
<dbReference type="PROSITE" id="PS50033">
    <property type="entry name" value="UBX"/>
    <property type="match status" value="1"/>
</dbReference>
<dbReference type="InterPro" id="IPR001012">
    <property type="entry name" value="UBX_dom"/>
</dbReference>
<sequence length="717" mass="82972">MNGECEDKDQKLALFQEITHLDDFEQCQAILESTNWDIDQAVQSFFSGSGLTRAESPVYEPIYEPPSHDITEIPAPLPMPEPKRLITFNIEYLEQKFQLHVPENQTVGTIKNLINEKIQVPAEKQYLSGWLNKSIVVMDSMKLHDLNLPGEITLHVTNTSKGSQAPSSSNYLNGYDSKTYEVHIKLVHPSGQIKIINQSTSLVMENNGQPDRTFRIKFDPGTSFIEIRRSLSKLTNSIVNNQEWFYFKDESNLEDLKNCNSLDSFHQFIEDEKIFELSLNSLVEDQTSLAQIKKNLDQLTNKESKSSKLSPSEEVIKIGFVVTLSDFEANGLSDLLTITKPEIMQPTEQMDTQENESFDEDITDEMEENFISEDSTIKRPKPLISNEMDPSEELQCTSAFNEEFSVRYGPLTPLFFIGRLEDAIQEALMCPAKERKLLAIYLHSDKTIFHNIFCSKTLCDENVVNFLGANFVVWPWDLTGKKFEEFFNEKCSRHLGSVFTSSLRALKERLPVLLIVTRVRGSNEVAAIIQGDSTNDQMMNRLMQAYEMFEMQRISDERDEQSRDEREKIKREQDAAYQESLEVDKAKRQRQLEEEQKMRREAEAEAEKERIKIEEKLNRKKYAMDNLPEEPGDYAPTSQVTRIRFRLPDGEFVQRKFFIDNKLKSVIDFVTGHGFFIEQYKLLSSWPRKDLTVEDYGKTIHELKLYPQETLTLEERS</sequence>
<dbReference type="Gene3D" id="3.10.20.90">
    <property type="entry name" value="Phosphatidylinositol 3-kinase Catalytic Subunit, Chain A, domain 1"/>
    <property type="match status" value="2"/>
</dbReference>
<dbReference type="SMART" id="SM00594">
    <property type="entry name" value="UAS"/>
    <property type="match status" value="1"/>
</dbReference>
<dbReference type="InterPro" id="IPR036249">
    <property type="entry name" value="Thioredoxin-like_sf"/>
</dbReference>
<name>A0A3M7P255_BRAPC</name>
<dbReference type="SUPFAM" id="SSF52833">
    <property type="entry name" value="Thioredoxin-like"/>
    <property type="match status" value="1"/>
</dbReference>
<dbReference type="GO" id="GO:0005634">
    <property type="term" value="C:nucleus"/>
    <property type="evidence" value="ECO:0007669"/>
    <property type="project" value="TreeGrafter"/>
</dbReference>
<dbReference type="EMBL" id="REGN01014126">
    <property type="protein sequence ID" value="RMZ93019.1"/>
    <property type="molecule type" value="Genomic_DNA"/>
</dbReference>
<dbReference type="SUPFAM" id="SSF46934">
    <property type="entry name" value="UBA-like"/>
    <property type="match status" value="1"/>
</dbReference>
<protein>
    <submittedName>
        <fullName evidence="6">FAS-associated factor 1</fullName>
    </submittedName>
</protein>
<dbReference type="Gene3D" id="1.10.8.10">
    <property type="entry name" value="DNA helicase RuvA subunit, C-terminal domain"/>
    <property type="match status" value="1"/>
</dbReference>
<dbReference type="Pfam" id="PF00789">
    <property type="entry name" value="UBX"/>
    <property type="match status" value="1"/>
</dbReference>
<feature type="compositionally biased region" description="Basic and acidic residues" evidence="3">
    <location>
        <begin position="582"/>
        <end position="604"/>
    </location>
</feature>
<dbReference type="InterPro" id="IPR033043">
    <property type="entry name" value="FAF1-like_UBX"/>
</dbReference>
<dbReference type="Proteomes" id="UP000276133">
    <property type="component" value="Unassembled WGS sequence"/>
</dbReference>
<dbReference type="Pfam" id="PF14555">
    <property type="entry name" value="UBA_4"/>
    <property type="match status" value="1"/>
</dbReference>
<dbReference type="STRING" id="10195.A0A3M7P255"/>
<dbReference type="OrthoDB" id="1920064at2759"/>
<dbReference type="GO" id="GO:0043130">
    <property type="term" value="F:ubiquitin binding"/>
    <property type="evidence" value="ECO:0007669"/>
    <property type="project" value="TreeGrafter"/>
</dbReference>